<protein>
    <submittedName>
        <fullName evidence="2">Uncharacterized protein</fullName>
    </submittedName>
</protein>
<feature type="region of interest" description="Disordered" evidence="1">
    <location>
        <begin position="66"/>
        <end position="93"/>
    </location>
</feature>
<dbReference type="Proteomes" id="UP000179467">
    <property type="component" value="Unassembled WGS sequence"/>
</dbReference>
<evidence type="ECO:0000313" key="3">
    <source>
        <dbReference type="Proteomes" id="UP000179467"/>
    </source>
</evidence>
<evidence type="ECO:0000313" key="2">
    <source>
        <dbReference type="EMBL" id="OHT20376.1"/>
    </source>
</evidence>
<proteinExistence type="predicted"/>
<dbReference type="EMBL" id="MIPT01000001">
    <property type="protein sequence ID" value="OHT20376.1"/>
    <property type="molecule type" value="Genomic_DNA"/>
</dbReference>
<accession>A0A1S1HFY8</accession>
<evidence type="ECO:0000256" key="1">
    <source>
        <dbReference type="SAM" id="MobiDB-lite"/>
    </source>
</evidence>
<sequence>MAISDEVLHAAAAALSDAARGENIYLPAAKARRIVEPALEAAIEIVRRRSANPRIERTRAMIREAIESQRPGALSPRQCGLADGISRSGSRTT</sequence>
<dbReference type="OrthoDB" id="9976877at2"/>
<organism evidence="2 3">
    <name type="scientific">Edaphosphingomonas haloaromaticamans</name>
    <dbReference type="NCBI Taxonomy" id="653954"/>
    <lineage>
        <taxon>Bacteria</taxon>
        <taxon>Pseudomonadati</taxon>
        <taxon>Pseudomonadota</taxon>
        <taxon>Alphaproteobacteria</taxon>
        <taxon>Sphingomonadales</taxon>
        <taxon>Rhizorhabdaceae</taxon>
        <taxon>Edaphosphingomonas</taxon>
    </lineage>
</organism>
<keyword evidence="3" id="KW-1185">Reference proteome</keyword>
<dbReference type="RefSeq" id="WP_139181712.1">
    <property type="nucleotide sequence ID" value="NZ_MIPT01000001.1"/>
</dbReference>
<reference evidence="2 3" key="1">
    <citation type="submission" date="2016-09" db="EMBL/GenBank/DDBJ databases">
        <title>Metabolic pathway, cell adaptation mechanisms and a novel monoxygenase revealed through proteogenomic-transcription analysis of a Sphingomonas haloaromaticamans strain degrading the fungicide ortho-phenylphenol.</title>
        <authorList>
            <person name="Perruchon C."/>
            <person name="Papadopoulou E.S."/>
            <person name="Rousidou C."/>
            <person name="Vasileiadis S."/>
            <person name="Tanou G."/>
            <person name="Amoutzias G."/>
            <person name="Molassiotis A."/>
            <person name="Karpouzas D.G."/>
        </authorList>
    </citation>
    <scope>NUCLEOTIDE SEQUENCE [LARGE SCALE GENOMIC DNA]</scope>
    <source>
        <strain evidence="2 3">P3</strain>
    </source>
</reference>
<gene>
    <name evidence="2" type="ORF">BHE75_02374</name>
</gene>
<dbReference type="AlphaFoldDB" id="A0A1S1HFY8"/>
<comment type="caution">
    <text evidence="2">The sequence shown here is derived from an EMBL/GenBank/DDBJ whole genome shotgun (WGS) entry which is preliminary data.</text>
</comment>
<name>A0A1S1HFY8_9SPHN</name>